<dbReference type="InterPro" id="IPR011873">
    <property type="entry name" value="CHP02147"/>
</dbReference>
<dbReference type="AlphaFoldDB" id="D9S6U5"/>
<dbReference type="STRING" id="59374.FSU_2816"/>
<proteinExistence type="predicted"/>
<evidence type="ECO:0000259" key="1">
    <source>
        <dbReference type="Pfam" id="PF14394"/>
    </source>
</evidence>
<protein>
    <recommendedName>
        <fullName evidence="1">DUF4423 domain-containing protein</fullName>
    </recommendedName>
</protein>
<evidence type="ECO:0000313" key="2">
    <source>
        <dbReference type="EMBL" id="ADL26031.1"/>
    </source>
</evidence>
<dbReference type="HOGENOM" id="CLU_061509_0_0_0"/>
<dbReference type="eggNOG" id="COG3093">
    <property type="taxonomic scope" value="Bacteria"/>
</dbReference>
<organism evidence="2 3">
    <name type="scientific">Fibrobacter succinogenes (strain ATCC 19169 / S85)</name>
    <dbReference type="NCBI Taxonomy" id="59374"/>
    <lineage>
        <taxon>Bacteria</taxon>
        <taxon>Pseudomonadati</taxon>
        <taxon>Fibrobacterota</taxon>
        <taxon>Fibrobacteria</taxon>
        <taxon>Fibrobacterales</taxon>
        <taxon>Fibrobacteraceae</taxon>
        <taxon>Fibrobacter</taxon>
    </lineage>
</organism>
<evidence type="ECO:0000313" key="3">
    <source>
        <dbReference type="Proteomes" id="UP000000517"/>
    </source>
</evidence>
<dbReference type="InterPro" id="IPR025537">
    <property type="entry name" value="DUF4423"/>
</dbReference>
<dbReference type="KEGG" id="fsc:FSU_2816"/>
<dbReference type="EMBL" id="CP002158">
    <property type="protein sequence ID" value="ADL26031.1"/>
    <property type="molecule type" value="Genomic_DNA"/>
</dbReference>
<dbReference type="Proteomes" id="UP000000517">
    <property type="component" value="Chromosome"/>
</dbReference>
<dbReference type="NCBIfam" id="TIGR02147">
    <property type="entry name" value="Fsuc_second"/>
    <property type="match status" value="1"/>
</dbReference>
<sequence length="320" mass="37448">MSFLEWNRAFLRVIFKNRCSQKSQKKLDFFLMNVYAYYNYRKYLQDYYDYRKSVQRYFSYRSFAKKAGYSSSGLYLDLIRGRKSLTQQMIPKFIEALGLNEREGRYFTLMVDFTHATTASSKQQIFDQMSALLPRTIKNLTKNQQEYYSKWYYVVAREALAVLKINDKNIQELALFLNPKISLPQAKQTIQLLLNLGLIELGEDGFYHSVNKAITNGSEIAPLFVHQFQKQMIDLGKDALDHYSTERRNVSCMTMSVSAQGLERIISKIDLFRKEIVDIVRSDEGESMVCELNIQFFPLSKEKMNLPPETDVEEDGHEIC</sequence>
<name>D9S6U5_FIBSS</name>
<accession>D9S6U5</accession>
<dbReference type="Pfam" id="PF14394">
    <property type="entry name" value="DUF4423"/>
    <property type="match status" value="1"/>
</dbReference>
<gene>
    <name evidence="2" type="ordered locus">FSU_2816</name>
</gene>
<feature type="domain" description="DUF4423" evidence="1">
    <location>
        <begin position="137"/>
        <end position="299"/>
    </location>
</feature>
<reference evidence="3" key="1">
    <citation type="submission" date="2010-08" db="EMBL/GenBank/DDBJ databases">
        <title>Complete sequence of Fibrobacter succinogenes subsp. succinogenes S85.</title>
        <authorList>
            <person name="Durkin A.S."/>
            <person name="Nelson K.E."/>
            <person name="Morrison M."/>
            <person name="Forsberg C.W."/>
            <person name="Wilson D.B."/>
            <person name="Russell J.B."/>
            <person name="Cann I.K.O."/>
            <person name="Mackie R.I."/>
            <person name="White B.A."/>
        </authorList>
    </citation>
    <scope>NUCLEOTIDE SEQUENCE [LARGE SCALE GENOMIC DNA]</scope>
    <source>
        <strain evidence="3">ATCC 19169 / S85</strain>
    </source>
</reference>